<evidence type="ECO:0000313" key="3">
    <source>
        <dbReference type="Proteomes" id="UP000054359"/>
    </source>
</evidence>
<dbReference type="STRING" id="407821.A0A087UYH4"/>
<dbReference type="PANTHER" id="PTHR13414:SF9">
    <property type="entry name" value="PROTON-COUPLED ZINC ANTIPORTER SLC30A9, MITOCHONDRIAL"/>
    <property type="match status" value="1"/>
</dbReference>
<dbReference type="GO" id="GO:0006882">
    <property type="term" value="P:intracellular zinc ion homeostasis"/>
    <property type="evidence" value="ECO:0007669"/>
    <property type="project" value="TreeGrafter"/>
</dbReference>
<organism evidence="2 3">
    <name type="scientific">Stegodyphus mimosarum</name>
    <name type="common">African social velvet spider</name>
    <dbReference type="NCBI Taxonomy" id="407821"/>
    <lineage>
        <taxon>Eukaryota</taxon>
        <taxon>Metazoa</taxon>
        <taxon>Ecdysozoa</taxon>
        <taxon>Arthropoda</taxon>
        <taxon>Chelicerata</taxon>
        <taxon>Arachnida</taxon>
        <taxon>Araneae</taxon>
        <taxon>Araneomorphae</taxon>
        <taxon>Entelegynae</taxon>
        <taxon>Eresoidea</taxon>
        <taxon>Eresidae</taxon>
        <taxon>Stegodyphus</taxon>
    </lineage>
</organism>
<proteinExistence type="predicted"/>
<evidence type="ECO:0000256" key="1">
    <source>
        <dbReference type="ARBA" id="ARBA00022448"/>
    </source>
</evidence>
<dbReference type="Proteomes" id="UP000054359">
    <property type="component" value="Unassembled WGS sequence"/>
</dbReference>
<dbReference type="AlphaFoldDB" id="A0A087UYH4"/>
<dbReference type="EMBL" id="KK122282">
    <property type="protein sequence ID" value="KFM82413.1"/>
    <property type="molecule type" value="Genomic_DNA"/>
</dbReference>
<gene>
    <name evidence="2" type="ORF">X975_20623</name>
</gene>
<keyword evidence="3" id="KW-1185">Reference proteome</keyword>
<keyword evidence="1" id="KW-0813">Transport</keyword>
<evidence type="ECO:0000313" key="2">
    <source>
        <dbReference type="EMBL" id="KFM82413.1"/>
    </source>
</evidence>
<name>A0A087UYH4_STEMI</name>
<dbReference type="GO" id="GO:0008324">
    <property type="term" value="F:monoatomic cation transmembrane transporter activity"/>
    <property type="evidence" value="ECO:0007669"/>
    <property type="project" value="InterPro"/>
</dbReference>
<reference evidence="2 3" key="1">
    <citation type="submission" date="2013-11" db="EMBL/GenBank/DDBJ databases">
        <title>Genome sequencing of Stegodyphus mimosarum.</title>
        <authorList>
            <person name="Bechsgaard J."/>
        </authorList>
    </citation>
    <scope>NUCLEOTIDE SEQUENCE [LARGE SCALE GENOMIC DNA]</scope>
</reference>
<dbReference type="PANTHER" id="PTHR13414">
    <property type="entry name" value="HUEL-CATION TRANSPORTER"/>
    <property type="match status" value="1"/>
</dbReference>
<protein>
    <submittedName>
        <fullName evidence="2">Zinc transporter 9</fullName>
    </submittedName>
</protein>
<dbReference type="GO" id="GO:0006829">
    <property type="term" value="P:zinc ion transport"/>
    <property type="evidence" value="ECO:0007669"/>
    <property type="project" value="InterPro"/>
</dbReference>
<dbReference type="GO" id="GO:0005783">
    <property type="term" value="C:endoplasmic reticulum"/>
    <property type="evidence" value="ECO:0007669"/>
    <property type="project" value="TreeGrafter"/>
</dbReference>
<feature type="non-terminal residue" evidence="2">
    <location>
        <position position="51"/>
    </location>
</feature>
<sequence>MQKLKSIEDVEAFMLKHGESIVDMLGGQIDRIEMTLKKKHPEIRHVDLEVL</sequence>
<dbReference type="InterPro" id="IPR040177">
    <property type="entry name" value="SLC30A9"/>
</dbReference>
<dbReference type="OrthoDB" id="435980at2759"/>
<accession>A0A087UYH4</accession>